<organism evidence="2 3">
    <name type="scientific">Candidozyma auris</name>
    <name type="common">Yeast</name>
    <name type="synonym">Candida auris</name>
    <dbReference type="NCBI Taxonomy" id="498019"/>
    <lineage>
        <taxon>Eukaryota</taxon>
        <taxon>Fungi</taxon>
        <taxon>Dikarya</taxon>
        <taxon>Ascomycota</taxon>
        <taxon>Saccharomycotina</taxon>
        <taxon>Pichiomycetes</taxon>
        <taxon>Metschnikowiaceae</taxon>
        <taxon>Candidozyma</taxon>
    </lineage>
</organism>
<sequence>MKERWRRKWSAGAKKIWREGTQKKKKVKVNGEGSDAGWRQAGRQGLYYNGTNIRPITATNAPTSARLEKREGQGPENGRERALWYDESSY</sequence>
<gene>
    <name evidence="2" type="ORF">QG37_02430</name>
</gene>
<proteinExistence type="predicted"/>
<dbReference type="VEuPathDB" id="FungiDB:QG37_02430"/>
<accession>A0A0L0P200</accession>
<evidence type="ECO:0000313" key="3">
    <source>
        <dbReference type="Proteomes" id="UP000037122"/>
    </source>
</evidence>
<dbReference type="EMBL" id="LGST01000018">
    <property type="protein sequence ID" value="KNE00402.1"/>
    <property type="molecule type" value="Genomic_DNA"/>
</dbReference>
<reference evidence="3" key="1">
    <citation type="journal article" date="2015" name="BMC Genomics">
        <title>Draft genome of a commonly misdiagnosed multidrug resistant pathogen Candida auris.</title>
        <authorList>
            <person name="Chatterjee S."/>
            <person name="Alampalli S.V."/>
            <person name="Nageshan R.K."/>
            <person name="Chettiar S.T."/>
            <person name="Joshi S."/>
            <person name="Tatu U.S."/>
        </authorList>
    </citation>
    <scope>NUCLEOTIDE SEQUENCE [LARGE SCALE GENOMIC DNA]</scope>
    <source>
        <strain evidence="3">6684</strain>
    </source>
</reference>
<feature type="region of interest" description="Disordered" evidence="1">
    <location>
        <begin position="53"/>
        <end position="90"/>
    </location>
</feature>
<dbReference type="Proteomes" id="UP000037122">
    <property type="component" value="Unassembled WGS sequence"/>
</dbReference>
<name>A0A0L0P200_CANAR</name>
<evidence type="ECO:0000313" key="2">
    <source>
        <dbReference type="EMBL" id="KNE00402.1"/>
    </source>
</evidence>
<dbReference type="AlphaFoldDB" id="A0A0L0P200"/>
<comment type="caution">
    <text evidence="2">The sequence shown here is derived from an EMBL/GenBank/DDBJ whole genome shotgun (WGS) entry which is preliminary data.</text>
</comment>
<feature type="compositionally biased region" description="Basic and acidic residues" evidence="1">
    <location>
        <begin position="66"/>
        <end position="84"/>
    </location>
</feature>
<feature type="compositionally biased region" description="Polar residues" evidence="1">
    <location>
        <begin position="53"/>
        <end position="63"/>
    </location>
</feature>
<protein>
    <submittedName>
        <fullName evidence="2">Uncharacterized protein</fullName>
    </submittedName>
</protein>
<evidence type="ECO:0000256" key="1">
    <source>
        <dbReference type="SAM" id="MobiDB-lite"/>
    </source>
</evidence>